<reference evidence="2" key="2">
    <citation type="submission" date="2020-11" db="EMBL/GenBank/DDBJ databases">
        <authorList>
            <person name="McCartney M.A."/>
            <person name="Auch B."/>
            <person name="Kono T."/>
            <person name="Mallez S."/>
            <person name="Becker A."/>
            <person name="Gohl D.M."/>
            <person name="Silverstein K.A.T."/>
            <person name="Koren S."/>
            <person name="Bechman K.B."/>
            <person name="Herman A."/>
            <person name="Abrahante J.E."/>
            <person name="Garbe J."/>
        </authorList>
    </citation>
    <scope>NUCLEOTIDE SEQUENCE</scope>
    <source>
        <strain evidence="2">Duluth1</strain>
        <tissue evidence="2">Whole animal</tissue>
    </source>
</reference>
<sequence length="138" mass="14782">MKRNHSNCRGSSGSESDLNLNPKKQTKTGGPSGAVTSDLHDVSDLVGNSFAVLYESDSGENCIETCIDTCIVENIAIPDMKGNKKSTKTGQTMASHESSTTTHASGAESNTDMWNVSDSDKLKIIMDTVVDIKRTKIL</sequence>
<proteinExistence type="predicted"/>
<comment type="caution">
    <text evidence="2">The sequence shown here is derived from an EMBL/GenBank/DDBJ whole genome shotgun (WGS) entry which is preliminary data.</text>
</comment>
<keyword evidence="3" id="KW-1185">Reference proteome</keyword>
<reference evidence="2" key="1">
    <citation type="journal article" date="2019" name="bioRxiv">
        <title>The Genome of the Zebra Mussel, Dreissena polymorpha: A Resource for Invasive Species Research.</title>
        <authorList>
            <person name="McCartney M.A."/>
            <person name="Auch B."/>
            <person name="Kono T."/>
            <person name="Mallez S."/>
            <person name="Zhang Y."/>
            <person name="Obille A."/>
            <person name="Becker A."/>
            <person name="Abrahante J.E."/>
            <person name="Garbe J."/>
            <person name="Badalamenti J.P."/>
            <person name="Herman A."/>
            <person name="Mangelson H."/>
            <person name="Liachko I."/>
            <person name="Sullivan S."/>
            <person name="Sone E.D."/>
            <person name="Koren S."/>
            <person name="Silverstein K.A.T."/>
            <person name="Beckman K.B."/>
            <person name="Gohl D.M."/>
        </authorList>
    </citation>
    <scope>NUCLEOTIDE SEQUENCE</scope>
    <source>
        <strain evidence="2">Duluth1</strain>
        <tissue evidence="2">Whole animal</tissue>
    </source>
</reference>
<evidence type="ECO:0000313" key="2">
    <source>
        <dbReference type="EMBL" id="KAH3796714.1"/>
    </source>
</evidence>
<evidence type="ECO:0000256" key="1">
    <source>
        <dbReference type="SAM" id="MobiDB-lite"/>
    </source>
</evidence>
<gene>
    <name evidence="2" type="ORF">DPMN_150283</name>
</gene>
<protein>
    <submittedName>
        <fullName evidence="2">Uncharacterized protein</fullName>
    </submittedName>
</protein>
<feature type="region of interest" description="Disordered" evidence="1">
    <location>
        <begin position="1"/>
        <end position="39"/>
    </location>
</feature>
<name>A0A9D4J5I5_DREPO</name>
<feature type="compositionally biased region" description="Low complexity" evidence="1">
    <location>
        <begin position="94"/>
        <end position="109"/>
    </location>
</feature>
<dbReference type="EMBL" id="JAIWYP010000007">
    <property type="protein sequence ID" value="KAH3796714.1"/>
    <property type="molecule type" value="Genomic_DNA"/>
</dbReference>
<feature type="compositionally biased region" description="Polar residues" evidence="1">
    <location>
        <begin position="7"/>
        <end position="29"/>
    </location>
</feature>
<dbReference type="Proteomes" id="UP000828390">
    <property type="component" value="Unassembled WGS sequence"/>
</dbReference>
<organism evidence="2 3">
    <name type="scientific">Dreissena polymorpha</name>
    <name type="common">Zebra mussel</name>
    <name type="synonym">Mytilus polymorpha</name>
    <dbReference type="NCBI Taxonomy" id="45954"/>
    <lineage>
        <taxon>Eukaryota</taxon>
        <taxon>Metazoa</taxon>
        <taxon>Spiralia</taxon>
        <taxon>Lophotrochozoa</taxon>
        <taxon>Mollusca</taxon>
        <taxon>Bivalvia</taxon>
        <taxon>Autobranchia</taxon>
        <taxon>Heteroconchia</taxon>
        <taxon>Euheterodonta</taxon>
        <taxon>Imparidentia</taxon>
        <taxon>Neoheterodontei</taxon>
        <taxon>Myida</taxon>
        <taxon>Dreissenoidea</taxon>
        <taxon>Dreissenidae</taxon>
        <taxon>Dreissena</taxon>
    </lineage>
</organism>
<accession>A0A9D4J5I5</accession>
<dbReference type="AlphaFoldDB" id="A0A9D4J5I5"/>
<evidence type="ECO:0000313" key="3">
    <source>
        <dbReference type="Proteomes" id="UP000828390"/>
    </source>
</evidence>
<feature type="region of interest" description="Disordered" evidence="1">
    <location>
        <begin position="81"/>
        <end position="112"/>
    </location>
</feature>